<comment type="caution">
    <text evidence="1">The sequence shown here is derived from an EMBL/GenBank/DDBJ whole genome shotgun (WGS) entry which is preliminary data.</text>
</comment>
<protein>
    <submittedName>
        <fullName evidence="1">Uncharacterized protein</fullName>
    </submittedName>
</protein>
<gene>
    <name evidence="1" type="ORF">E8P82_09215</name>
</gene>
<accession>A0A4S5E403</accession>
<organism evidence="1 2">
    <name type="scientific">Arthrobacter echini</name>
    <dbReference type="NCBI Taxonomy" id="1529066"/>
    <lineage>
        <taxon>Bacteria</taxon>
        <taxon>Bacillati</taxon>
        <taxon>Actinomycetota</taxon>
        <taxon>Actinomycetes</taxon>
        <taxon>Micrococcales</taxon>
        <taxon>Micrococcaceae</taxon>
        <taxon>Arthrobacter</taxon>
    </lineage>
</organism>
<dbReference type="EMBL" id="SSWH01000007">
    <property type="protein sequence ID" value="THJ66176.1"/>
    <property type="molecule type" value="Genomic_DNA"/>
</dbReference>
<proteinExistence type="predicted"/>
<evidence type="ECO:0000313" key="2">
    <source>
        <dbReference type="Proteomes" id="UP000305233"/>
    </source>
</evidence>
<reference evidence="1 2" key="1">
    <citation type="submission" date="2019-04" db="EMBL/GenBank/DDBJ databases">
        <authorList>
            <person name="Liu Q."/>
            <person name="Xin Y.-H."/>
        </authorList>
    </citation>
    <scope>NUCLEOTIDE SEQUENCE [LARGE SCALE GENOMIC DNA]</scope>
    <source>
        <strain evidence="1 2">AM23</strain>
    </source>
</reference>
<dbReference type="Proteomes" id="UP000305233">
    <property type="component" value="Unassembled WGS sequence"/>
</dbReference>
<evidence type="ECO:0000313" key="1">
    <source>
        <dbReference type="EMBL" id="THJ66176.1"/>
    </source>
</evidence>
<name>A0A4S5E403_9MICC</name>
<dbReference type="AlphaFoldDB" id="A0A4S5E403"/>
<dbReference type="RefSeq" id="WP_136454250.1">
    <property type="nucleotide sequence ID" value="NZ_SSWH01000007.1"/>
</dbReference>
<keyword evidence="2" id="KW-1185">Reference proteome</keyword>
<dbReference type="OrthoDB" id="4946483at2"/>
<sequence length="154" mass="15993">MKPSAWVITAVLTVLGLVAGWFFGLDPAHAVVLVGAGLTAGIANGVLESVDAPRPALAPLPRPVTGLADLQALEFSLSASEPGTRAILETHTIARAVVAARGSAPVPTTLAAFAAGPVPAELGHRELRTIIDDLEEVMLHRDPPVPTRRTHDEP</sequence>